<dbReference type="SMR" id="A2DWX3"/>
<evidence type="ECO:0000313" key="1">
    <source>
        <dbReference type="EMBL" id="EAY15155.1"/>
    </source>
</evidence>
<reference evidence="1" key="2">
    <citation type="journal article" date="2007" name="Science">
        <title>Draft genome sequence of the sexually transmitted pathogen Trichomonas vaginalis.</title>
        <authorList>
            <person name="Carlton J.M."/>
            <person name="Hirt R.P."/>
            <person name="Silva J.C."/>
            <person name="Delcher A.L."/>
            <person name="Schatz M."/>
            <person name="Zhao Q."/>
            <person name="Wortman J.R."/>
            <person name="Bidwell S.L."/>
            <person name="Alsmark U.C.M."/>
            <person name="Besteiro S."/>
            <person name="Sicheritz-Ponten T."/>
            <person name="Noel C.J."/>
            <person name="Dacks J.B."/>
            <person name="Foster P.G."/>
            <person name="Simillion C."/>
            <person name="Van de Peer Y."/>
            <person name="Miranda-Saavedra D."/>
            <person name="Barton G.J."/>
            <person name="Westrop G.D."/>
            <person name="Mueller S."/>
            <person name="Dessi D."/>
            <person name="Fiori P.L."/>
            <person name="Ren Q."/>
            <person name="Paulsen I."/>
            <person name="Zhang H."/>
            <person name="Bastida-Corcuera F.D."/>
            <person name="Simoes-Barbosa A."/>
            <person name="Brown M.T."/>
            <person name="Hayes R.D."/>
            <person name="Mukherjee M."/>
            <person name="Okumura C.Y."/>
            <person name="Schneider R."/>
            <person name="Smith A.J."/>
            <person name="Vanacova S."/>
            <person name="Villalvazo M."/>
            <person name="Haas B.J."/>
            <person name="Pertea M."/>
            <person name="Feldblyum T.V."/>
            <person name="Utterback T.R."/>
            <person name="Shu C.L."/>
            <person name="Osoegawa K."/>
            <person name="de Jong P.J."/>
            <person name="Hrdy I."/>
            <person name="Horvathova L."/>
            <person name="Zubacova Z."/>
            <person name="Dolezal P."/>
            <person name="Malik S.B."/>
            <person name="Logsdon J.M. Jr."/>
            <person name="Henze K."/>
            <person name="Gupta A."/>
            <person name="Wang C.C."/>
            <person name="Dunne R.L."/>
            <person name="Upcroft J.A."/>
            <person name="Upcroft P."/>
            <person name="White O."/>
            <person name="Salzberg S.L."/>
            <person name="Tang P."/>
            <person name="Chiu C.-H."/>
            <person name="Lee Y.-S."/>
            <person name="Embley T.M."/>
            <person name="Coombs G.H."/>
            <person name="Mottram J.C."/>
            <person name="Tachezy J."/>
            <person name="Fraser-Liggett C.M."/>
            <person name="Johnson P.J."/>
        </authorList>
    </citation>
    <scope>NUCLEOTIDE SEQUENCE [LARGE SCALE GENOMIC DNA]</scope>
    <source>
        <strain evidence="1">G3</strain>
    </source>
</reference>
<dbReference type="InParanoid" id="A2DWX3"/>
<dbReference type="Gene3D" id="1.25.10.10">
    <property type="entry name" value="Leucine-rich Repeat Variant"/>
    <property type="match status" value="1"/>
</dbReference>
<dbReference type="EMBL" id="DS113260">
    <property type="protein sequence ID" value="EAY15155.1"/>
    <property type="molecule type" value="Genomic_DNA"/>
</dbReference>
<dbReference type="AlphaFoldDB" id="A2DWX3"/>
<name>A2DWX3_TRIV3</name>
<dbReference type="Proteomes" id="UP000001542">
    <property type="component" value="Unassembled WGS sequence"/>
</dbReference>
<dbReference type="InterPro" id="IPR011989">
    <property type="entry name" value="ARM-like"/>
</dbReference>
<proteinExistence type="predicted"/>
<evidence type="ECO:0000313" key="2">
    <source>
        <dbReference type="Proteomes" id="UP000001542"/>
    </source>
</evidence>
<reference evidence="1" key="1">
    <citation type="submission" date="2006-10" db="EMBL/GenBank/DDBJ databases">
        <authorList>
            <person name="Amadeo P."/>
            <person name="Zhao Q."/>
            <person name="Wortman J."/>
            <person name="Fraser-Liggett C."/>
            <person name="Carlton J."/>
        </authorList>
    </citation>
    <scope>NUCLEOTIDE SEQUENCE</scope>
    <source>
        <strain evidence="1">G3</strain>
    </source>
</reference>
<sequence length="408" mass="46136">MKPIQISSISNNVKVSEELKEEDVEFVMTELQAMDNNLQLHALIYIRNALQKPYAGELITKFPDIFVFIVGLARDGDTDDIRGYAIEDIALSIKLPDCPTRALEKTPHFCDALLNYLQNNAPWIEYTIAIISFLFDFEECRETFLSQNIIQILAENQFAVDVSPIISQIFRFYEITPEVCSLIPIIYQELEIENNITIANALSALTSLIQKLSYDENLAQSVNINIDEIHSKILQLLSSDDKTIQSSAFRTLEVLGVVTEADVNACCLCLNSNDSATYASRYLEKCASLWAETYSDLITKAVVDNLDNYNFSTKRQVLKLLNITAPYITDINESLPNIFGTYLSDKLIGRQLIKGLYQLCTRIASNGDGHWFFSSLEDYLDDIESYTEDKNQSVAECASHIIEFIANQ</sequence>
<dbReference type="VEuPathDB" id="TrichDB:TVAGG3_0839110"/>
<keyword evidence="2" id="KW-1185">Reference proteome</keyword>
<dbReference type="InterPro" id="IPR016024">
    <property type="entry name" value="ARM-type_fold"/>
</dbReference>
<dbReference type="RefSeq" id="XP_001327378.1">
    <property type="nucleotide sequence ID" value="XM_001327343.1"/>
</dbReference>
<accession>A2DWX3</accession>
<protein>
    <submittedName>
        <fullName evidence="1">Uncharacterized protein</fullName>
    </submittedName>
</protein>
<organism evidence="1 2">
    <name type="scientific">Trichomonas vaginalis (strain ATCC PRA-98 / G3)</name>
    <dbReference type="NCBI Taxonomy" id="412133"/>
    <lineage>
        <taxon>Eukaryota</taxon>
        <taxon>Metamonada</taxon>
        <taxon>Parabasalia</taxon>
        <taxon>Trichomonadida</taxon>
        <taxon>Trichomonadidae</taxon>
        <taxon>Trichomonas</taxon>
    </lineage>
</organism>
<dbReference type="SUPFAM" id="SSF48371">
    <property type="entry name" value="ARM repeat"/>
    <property type="match status" value="1"/>
</dbReference>
<gene>
    <name evidence="1" type="ORF">TVAG_392720</name>
</gene>
<dbReference type="KEGG" id="tva:4773156"/>
<dbReference type="VEuPathDB" id="TrichDB:TVAG_392720"/>